<accession>U5PZQ4</accession>
<reference evidence="2 3" key="1">
    <citation type="journal article" date="2013" name="Genome Announc.">
        <title>Complete Genome of Acinetobacter baumannii N4-Like Podophage Presley.</title>
        <authorList>
            <person name="Farmer N.G."/>
            <person name="Wood T.L."/>
            <person name="Chamakura K.R."/>
            <person name="Kuty Everett G.F."/>
        </authorList>
    </citation>
    <scope>NUCLEOTIDE SEQUENCE [LARGE SCALE GENOMIC DNA]</scope>
</reference>
<gene>
    <name evidence="2" type="ORF">Presley_60</name>
</gene>
<dbReference type="Proteomes" id="UP000017656">
    <property type="component" value="Segment"/>
</dbReference>
<dbReference type="GeneID" id="18504198"/>
<dbReference type="KEGG" id="vg:18504198"/>
<dbReference type="EMBL" id="KF669658">
    <property type="protein sequence ID" value="AGY48127.1"/>
    <property type="molecule type" value="Genomic_DNA"/>
</dbReference>
<name>U5PZQ4_9CAUD</name>
<dbReference type="Gene3D" id="1.10.287.1490">
    <property type="match status" value="1"/>
</dbReference>
<evidence type="ECO:0000313" key="3">
    <source>
        <dbReference type="Proteomes" id="UP000017656"/>
    </source>
</evidence>
<evidence type="ECO:0000313" key="2">
    <source>
        <dbReference type="EMBL" id="AGY48127.1"/>
    </source>
</evidence>
<protein>
    <submittedName>
        <fullName evidence="2">Tail protein</fullName>
    </submittedName>
</protein>
<keyword evidence="3" id="KW-1185">Reference proteome</keyword>
<keyword evidence="1" id="KW-0175">Coiled coil</keyword>
<dbReference type="Gene3D" id="1.20.5.340">
    <property type="match status" value="1"/>
</dbReference>
<feature type="coiled-coil region" evidence="1">
    <location>
        <begin position="233"/>
        <end position="301"/>
    </location>
</feature>
<proteinExistence type="predicted"/>
<dbReference type="RefSeq" id="YP_009007628.1">
    <property type="nucleotide sequence ID" value="NC_023581.1"/>
</dbReference>
<evidence type="ECO:0000256" key="1">
    <source>
        <dbReference type="SAM" id="Coils"/>
    </source>
</evidence>
<sequence length="2133" mass="231911">MSDLDQINQSLLDGDHARIWEAIEDANTMRTAGDEAVSNSVKAVENNTHVNASGLSQEVIDREAGDLRQQQLYELLNGNLTEFTIDFSTRITSLVAEHEIDITELRHRISMAETSFASIELNLNRKIDKEVVDRKAQYDEINERVKNYEHMLSDITMDSAQITMDNGEIQFGAWTILSQARQWDLEILRQFKNYKDQNQQTVDDALKDFQDRLPNEKDIIDKAIEQLSSAPVIQELDKLLAGNIEDIDQLQKDLLAQVKKQQEDAINLANNTAESIRVSQAEMVQRILTESTERIEAIQREARIRQAQLLQEAADRSAEIEEKLTDVWASIDEETQERLKQIDLLKDGLTQEIQHRIDGDTSITNAFDNYKASTDGTLANVQRSIEVVAAESASTANAVTVLDGRVNTLDTDTQQAITNSALALDKANIAIDANNVTADKVAAVEADMANAKLDINANAKALQDMSAELKTVGDEVTSMSGILTNVQTDLNNAENTIATHGQAIDGLKITSKQNTDEIATIASSITDIKADINTIQGDMTNKADAKALADLTIQVIQNSDGINSLGGRVNTLENSVVQIGKDIANKADASYVETIDNKVTVLKDSVDSNTADIVTIRNSVTQAEKDIAKKADTTYVDTINNQVTINKEAIKAQQDKLVSLDASINQATNAILINGGSDLTNDLTRNYNTPGYLGKTESTTASNTNYIVMGNNSGTDNIWVHSSRFLLFDPKRMYRLRVRFCVYETTAGTASFYFGVAAKNADKTAYVNSDGVLVPDGPASSFYMIYALQPPVGQWIEREFYLSGRSLSGVAAGNGTLDSPSQLMAHAAYIAPIFIANEGGTSTTLLDYMSLEIADDIKLVNGQAKIVESLTTQVNQNKDGITTLTNKTDILENSLNIVEGKVESKAETSAVQIIDNRVTQTEQDISSNTNMINSITNNLSVLSKSSQNILIKSNKVQPYVEGGYPHAYYELGEPWIIGEKYTLIYCAEHRRESRDQTTVLVPYAGGGWEGIVSAAFPVNGDKQIIKGTFIVGQHASEQAVNFYLLNHASGVSDNTVATVYWAVLVRGEFGSATNWFPSAYDYMRDWTAQSDVNQTLSSEINLVDGRVTNVNNSVTTLAGRVGTVEGDLLKKADSSALVGLQTKQDVDNAIALSNTKLTASLYSGNMNLLKESALDDYNHGAWIGNNGFTALIKKEEWPNIAWPPNGRKAMWQINGSAGAGMYQRVSGKFKAGEPLTCSIWAYGDNGTEVLSLMTEGVRLIEPDSSYIKVTNEWKRYTVKGYAVDDVINLVMYLGPNMPSGTQILISEVKLERGLIGSDWSESAEETQARLDATAASIAENRAGVERVEGKITSTASDLTNLTGRVNTAEGNITGLFDATRLLAGRVEQTENNITINSQSINNVKATLATRVDYIISTFRNGSSAGPGPFGLIDSQGSRVGVMGRGLTIWVYGPDGKLYDTAIFDTYGQGVDAMLACANYINNNIPNEYYFTLVGNDNIGWFIPNNNYVVQLRNTIIANGGTGDYFDKWGNNRLPIFTSRKGAATGTGICHMFTSSVQNDWIKYPLSLIGGVPSGLAGAPSIDESKFATADALNTLNAEVKQNGRDIVTNANAITNVNASISNINNIVSIRDTRYDNFAPEYYRSTYPFRTVNEFKLTSTIGVNNLISSMYCNLQTITPWGDKSGGAVQQVATNGDGTEVAYRFSEGNPGSETWSVWTCPTKDILNSLGQKAEAKAVQDLSVYVGQVDNKASLNAQAVTQLQIDVGNNSASLVTQGRVVDGLAASYVVKTDVNGLVTSYGVYNQDGVGAFGVNADYFYVGKGTTATNGKKPFMVLTSPQTIGGTTYPAGTWIDVAMIANATIGTAHIADASITNAKITTLDAGKITSGYIDAARIRAGSISADKMTLGLTDNLWPNRYFDPNGPVLSNGKAVMIANITELGGYGMQLSGRDHIGNTNALIPVRPGDTIVIEYTAAFGDGPNRPLGVGLWVYDDWGQTGSAPWQYGIAEQLYQVQGGWYRYRRTFTVTNNGSGRLAKSGALYFQIEQSENEANPTYWNIGDVVVKRRFGGELLVDGSITATKLKVDSLSAISANLGTLVTYKDPSQPNKARMVMQGSLITVYDDNNVLRVRMGLW</sequence>
<organism evidence="2 3">
    <name type="scientific">Acinetobacter phage Presley</name>
    <dbReference type="NCBI Taxonomy" id="1406780"/>
    <lineage>
        <taxon>Viruses</taxon>
        <taxon>Duplodnaviria</taxon>
        <taxon>Heunggongvirae</taxon>
        <taxon>Uroviricota</taxon>
        <taxon>Caudoviricetes</taxon>
        <taxon>Schitoviridae</taxon>
        <taxon>Presleyvirus</taxon>
        <taxon>Presleyvirus presley</taxon>
    </lineage>
</organism>